<gene>
    <name evidence="2" type="primary">Hypp7868</name>
    <name evidence="2" type="ORF">BLAG_LOCUS9007</name>
</gene>
<keyword evidence="3" id="KW-1185">Reference proteome</keyword>
<reference evidence="2" key="1">
    <citation type="submission" date="2022-01" db="EMBL/GenBank/DDBJ databases">
        <authorList>
            <person name="Braso-Vives M."/>
        </authorList>
    </citation>
    <scope>NUCLEOTIDE SEQUENCE</scope>
</reference>
<proteinExistence type="predicted"/>
<feature type="region of interest" description="Disordered" evidence="1">
    <location>
        <begin position="38"/>
        <end position="67"/>
    </location>
</feature>
<evidence type="ECO:0000256" key="1">
    <source>
        <dbReference type="SAM" id="MobiDB-lite"/>
    </source>
</evidence>
<dbReference type="Proteomes" id="UP000838412">
    <property type="component" value="Chromosome 16"/>
</dbReference>
<dbReference type="AlphaFoldDB" id="A0A8J9Z4R0"/>
<organism evidence="2 3">
    <name type="scientific">Branchiostoma lanceolatum</name>
    <name type="common">Common lancelet</name>
    <name type="synonym">Amphioxus lanceolatum</name>
    <dbReference type="NCBI Taxonomy" id="7740"/>
    <lineage>
        <taxon>Eukaryota</taxon>
        <taxon>Metazoa</taxon>
        <taxon>Chordata</taxon>
        <taxon>Cephalochordata</taxon>
        <taxon>Leptocardii</taxon>
        <taxon>Amphioxiformes</taxon>
        <taxon>Branchiostomatidae</taxon>
        <taxon>Branchiostoma</taxon>
    </lineage>
</organism>
<protein>
    <submittedName>
        <fullName evidence="2">Hypp7868 protein</fullName>
    </submittedName>
</protein>
<evidence type="ECO:0000313" key="2">
    <source>
        <dbReference type="EMBL" id="CAH1247291.1"/>
    </source>
</evidence>
<dbReference type="EMBL" id="OV696701">
    <property type="protein sequence ID" value="CAH1247291.1"/>
    <property type="molecule type" value="Genomic_DNA"/>
</dbReference>
<name>A0A8J9Z4R0_BRALA</name>
<sequence length="176" mass="18615">MRLRTFCPLFWRVPGRNCQRRLTTPVASRTDVIGKTCRGVTGSLPDRGSGGAGGRRRSARGDLQAGSAAGLPPCWSDTMLLENIFVHLILPSCVNHPRCAANNDTRVPPGFRLAPDGWVGQAGRSSCGSAGKLGKTPVKLRGTKLSGTAAVLSSRQHRRHGLVQHAALVTEGQGAT</sequence>
<evidence type="ECO:0000313" key="3">
    <source>
        <dbReference type="Proteomes" id="UP000838412"/>
    </source>
</evidence>
<accession>A0A8J9Z4R0</accession>